<name>A0AAU8GYQ9_9BACT</name>
<dbReference type="InterPro" id="IPR036515">
    <property type="entry name" value="Transposase_17_sf"/>
</dbReference>
<proteinExistence type="predicted"/>
<dbReference type="AlphaFoldDB" id="A0AAU8GYQ9"/>
<evidence type="ECO:0008006" key="2">
    <source>
        <dbReference type="Google" id="ProtNLM"/>
    </source>
</evidence>
<dbReference type="EMBL" id="CP144373">
    <property type="protein sequence ID" value="XCH46517.1"/>
    <property type="molecule type" value="Genomic_DNA"/>
</dbReference>
<accession>A0AAU8GYQ9</accession>
<organism evidence="1">
    <name type="scientific">Thermodesulfovibrio autotrophicus</name>
    <dbReference type="NCBI Taxonomy" id="3118333"/>
    <lineage>
        <taxon>Bacteria</taxon>
        <taxon>Pseudomonadati</taxon>
        <taxon>Nitrospirota</taxon>
        <taxon>Thermodesulfovibrionia</taxon>
        <taxon>Thermodesulfovibrionales</taxon>
        <taxon>Thermodesulfovibrionaceae</taxon>
        <taxon>Thermodesulfovibrio</taxon>
    </lineage>
</organism>
<dbReference type="Gene3D" id="3.30.70.1290">
    <property type="entry name" value="Transposase IS200-like"/>
    <property type="match status" value="1"/>
</dbReference>
<dbReference type="GO" id="GO:0004803">
    <property type="term" value="F:transposase activity"/>
    <property type="evidence" value="ECO:0007669"/>
    <property type="project" value="InterPro"/>
</dbReference>
<gene>
    <name evidence="1" type="ORF">V4D30_09245</name>
</gene>
<dbReference type="GO" id="GO:0006313">
    <property type="term" value="P:DNA transposition"/>
    <property type="evidence" value="ECO:0007669"/>
    <property type="project" value="InterPro"/>
</dbReference>
<dbReference type="GO" id="GO:0003677">
    <property type="term" value="F:DNA binding"/>
    <property type="evidence" value="ECO:0007669"/>
    <property type="project" value="InterPro"/>
</dbReference>
<evidence type="ECO:0000313" key="1">
    <source>
        <dbReference type="EMBL" id="XCH46517.1"/>
    </source>
</evidence>
<reference evidence="1" key="1">
    <citation type="submission" date="2024-01" db="EMBL/GenBank/DDBJ databases">
        <title>The first autotrophic representatives of the genus Thermodesulfovibrio.</title>
        <authorList>
            <person name="Maltseva A.I."/>
            <person name="Elcheninov A.G."/>
            <person name="Kublanov I.V."/>
            <person name="Lebedinsky A.V."/>
            <person name="Frolov E.N."/>
        </authorList>
    </citation>
    <scope>NUCLEOTIDE SEQUENCE</scope>
    <source>
        <strain evidence="1">3907-1M</strain>
    </source>
</reference>
<protein>
    <recommendedName>
        <fullName evidence="2">Transposase</fullName>
    </recommendedName>
</protein>
<dbReference type="KEGG" id="taut:V4D30_09245"/>
<sequence>MKGRIIINVVADLRVRPDKMGCERMKYNPDIHHRRSIRLKEYVYSQPGAYFVTIYTKNRQCLFGDVVDGEMILNDAGKMIEKMVF</sequence>